<name>A0ABD3D5L0_9LAMI</name>
<keyword evidence="2" id="KW-0732">Signal</keyword>
<gene>
    <name evidence="3" type="ORF">CASFOL_018788</name>
</gene>
<evidence type="ECO:0000256" key="1">
    <source>
        <dbReference type="SAM" id="MobiDB-lite"/>
    </source>
</evidence>
<feature type="chain" id="PRO_5044870616" evidence="2">
    <location>
        <begin position="31"/>
        <end position="115"/>
    </location>
</feature>
<sequence>MARIISRNPSMIFFFVIVLFLALETQLSHSRQDKFIDSHKKLVTTNPKQYFVSNCNETPVTTSNTSNNTNGDNPGQSPGVGHGVGPSQRGHGAGHRGGHGHGAGHRGGHGAAPRP</sequence>
<evidence type="ECO:0000313" key="3">
    <source>
        <dbReference type="EMBL" id="KAL3636489.1"/>
    </source>
</evidence>
<dbReference type="Proteomes" id="UP001632038">
    <property type="component" value="Unassembled WGS sequence"/>
</dbReference>
<keyword evidence="4" id="KW-1185">Reference proteome</keyword>
<dbReference type="AlphaFoldDB" id="A0ABD3D5L0"/>
<evidence type="ECO:0000313" key="4">
    <source>
        <dbReference type="Proteomes" id="UP001632038"/>
    </source>
</evidence>
<organism evidence="3 4">
    <name type="scientific">Castilleja foliolosa</name>
    <dbReference type="NCBI Taxonomy" id="1961234"/>
    <lineage>
        <taxon>Eukaryota</taxon>
        <taxon>Viridiplantae</taxon>
        <taxon>Streptophyta</taxon>
        <taxon>Embryophyta</taxon>
        <taxon>Tracheophyta</taxon>
        <taxon>Spermatophyta</taxon>
        <taxon>Magnoliopsida</taxon>
        <taxon>eudicotyledons</taxon>
        <taxon>Gunneridae</taxon>
        <taxon>Pentapetalae</taxon>
        <taxon>asterids</taxon>
        <taxon>lamiids</taxon>
        <taxon>Lamiales</taxon>
        <taxon>Orobanchaceae</taxon>
        <taxon>Pedicularideae</taxon>
        <taxon>Castillejinae</taxon>
        <taxon>Castilleja</taxon>
    </lineage>
</organism>
<protein>
    <submittedName>
        <fullName evidence="3">Uncharacterized protein</fullName>
    </submittedName>
</protein>
<feature type="signal peptide" evidence="2">
    <location>
        <begin position="1"/>
        <end position="30"/>
    </location>
</feature>
<evidence type="ECO:0000256" key="2">
    <source>
        <dbReference type="SAM" id="SignalP"/>
    </source>
</evidence>
<accession>A0ABD3D5L0</accession>
<comment type="caution">
    <text evidence="3">The sequence shown here is derived from an EMBL/GenBank/DDBJ whole genome shotgun (WGS) entry which is preliminary data.</text>
</comment>
<dbReference type="EMBL" id="JAVIJP010000026">
    <property type="protein sequence ID" value="KAL3636489.1"/>
    <property type="molecule type" value="Genomic_DNA"/>
</dbReference>
<feature type="compositionally biased region" description="Low complexity" evidence="1">
    <location>
        <begin position="61"/>
        <end position="70"/>
    </location>
</feature>
<proteinExistence type="predicted"/>
<feature type="region of interest" description="Disordered" evidence="1">
    <location>
        <begin position="53"/>
        <end position="115"/>
    </location>
</feature>
<reference evidence="4" key="1">
    <citation type="journal article" date="2024" name="IScience">
        <title>Strigolactones Initiate the Formation of Haustorium-like Structures in Castilleja.</title>
        <authorList>
            <person name="Buerger M."/>
            <person name="Peterson D."/>
            <person name="Chory J."/>
        </authorList>
    </citation>
    <scope>NUCLEOTIDE SEQUENCE [LARGE SCALE GENOMIC DNA]</scope>
</reference>
<feature type="compositionally biased region" description="Basic residues" evidence="1">
    <location>
        <begin position="92"/>
        <end position="108"/>
    </location>
</feature>